<evidence type="ECO:0000313" key="2">
    <source>
        <dbReference type="Proteomes" id="UP001165186"/>
    </source>
</evidence>
<dbReference type="Proteomes" id="UP001165186">
    <property type="component" value="Unassembled WGS sequence"/>
</dbReference>
<gene>
    <name evidence="1" type="primary">g7107</name>
    <name evidence="1" type="ORF">NpPPO83_00007107</name>
</gene>
<protein>
    <submittedName>
        <fullName evidence="1">Uncharacterized protein LTHEOB_2532</fullName>
    </submittedName>
</protein>
<evidence type="ECO:0000313" key="1">
    <source>
        <dbReference type="EMBL" id="GME28511.1"/>
    </source>
</evidence>
<dbReference type="EMBL" id="BSXG01000048">
    <property type="protein sequence ID" value="GME28511.1"/>
    <property type="molecule type" value="Genomic_DNA"/>
</dbReference>
<proteinExistence type="predicted"/>
<comment type="caution">
    <text evidence="1">The sequence shown here is derived from an EMBL/GenBank/DDBJ whole genome shotgun (WGS) entry which is preliminary data.</text>
</comment>
<organism evidence="1 2">
    <name type="scientific">Neofusicoccum parvum</name>
    <dbReference type="NCBI Taxonomy" id="310453"/>
    <lineage>
        <taxon>Eukaryota</taxon>
        <taxon>Fungi</taxon>
        <taxon>Dikarya</taxon>
        <taxon>Ascomycota</taxon>
        <taxon>Pezizomycotina</taxon>
        <taxon>Dothideomycetes</taxon>
        <taxon>Dothideomycetes incertae sedis</taxon>
        <taxon>Botryosphaeriales</taxon>
        <taxon>Botryosphaeriaceae</taxon>
        <taxon>Neofusicoccum</taxon>
    </lineage>
</organism>
<keyword evidence="2" id="KW-1185">Reference proteome</keyword>
<reference evidence="1" key="1">
    <citation type="submission" date="2024-09" db="EMBL/GenBank/DDBJ databases">
        <title>Draft Genome Sequences of Neofusicoccum parvum.</title>
        <authorList>
            <person name="Ashida A."/>
            <person name="Camagna M."/>
            <person name="Tanaka A."/>
            <person name="Takemoto D."/>
        </authorList>
    </citation>
    <scope>NUCLEOTIDE SEQUENCE</scope>
    <source>
        <strain evidence="1">PPO83</strain>
    </source>
</reference>
<name>A0ACB5S750_9PEZI</name>
<accession>A0ACB5S750</accession>
<sequence>MEPQAPIAPTSFRACARCHGRKVKCDGTIPQCGACRRSDQECNITECVTYSYNTVHRLQVQVERLHQQLAQLGSSPSRSRVHSEPLEAEHRHDVETQLLQTGIPGTERGVDDFVAAVAEEVGNLTLGAPDGPSQRYVGSAAGSTFARIFLGSLRVGPTDIPFQDVRPSVTMLQKSVEPTATQACLPSKATAKTLLAIYISRIHTWWPFLHLPTLRHWFSTIYDAPQACDSFQKFAVFVILAIASVEAENAPEVPHLRNLFSPEDYLATALRFYDMIPKDPELRSLQSVLLLTLWMMRSGNTADSLNLWQISRFAMSIAIELGYHRNSPNWEFGVLDLELRNRAWWCTYGLERMIAVSTGRTLSLRNQAIDAAFPQAIHDDLLRPDEASVAQFFHNKGIVPATLMFQLYAIGGDILESVYIARPRLSMTAGTMQNLVNSLRKRLMSWRAEAEHIASVDDPEFLEMRIWFALATLTCNRPSPSFSEPSPDAIESCAEASKLALMDWTKLMEMSRISHLWRTFHDVLMVGLVWTYCAW</sequence>